<dbReference type="EC" id="3.5.1.19" evidence="6"/>
<keyword evidence="4" id="KW-0378">Hydrolase</keyword>
<protein>
    <recommendedName>
        <fullName evidence="6">nicotinamidase</fullName>
        <ecNumber evidence="6">3.5.1.19</ecNumber>
    </recommendedName>
    <alternativeName>
        <fullName evidence="7">Nicotinamide deamidase</fullName>
    </alternativeName>
</protein>
<keyword evidence="3" id="KW-0479">Metal-binding</keyword>
<comment type="similarity">
    <text evidence="1">Belongs to the isochorismatase family.</text>
</comment>
<dbReference type="GO" id="GO:0046872">
    <property type="term" value="F:metal ion binding"/>
    <property type="evidence" value="ECO:0007669"/>
    <property type="project" value="UniProtKB-KW"/>
</dbReference>
<dbReference type="InterPro" id="IPR036380">
    <property type="entry name" value="Isochorismatase-like_sf"/>
</dbReference>
<evidence type="ECO:0000256" key="4">
    <source>
        <dbReference type="ARBA" id="ARBA00022801"/>
    </source>
</evidence>
<reference evidence="10" key="2">
    <citation type="submission" date="2013-10" db="EMBL/GenBank/DDBJ databases">
        <authorList>
            <person name="Aslett M."/>
        </authorList>
    </citation>
    <scope>NUCLEOTIDE SEQUENCE [LARGE SCALE GENOMIC DNA]</scope>
    <source>
        <strain evidence="10">Houghton</strain>
    </source>
</reference>
<dbReference type="OrthoDB" id="1739143at2759"/>
<dbReference type="AlphaFoldDB" id="U6LDX0"/>
<accession>U6LDX0</accession>
<reference evidence="10" key="1">
    <citation type="submission" date="2013-10" db="EMBL/GenBank/DDBJ databases">
        <title>Genomic analysis of the causative agents of coccidiosis in chickens.</title>
        <authorList>
            <person name="Reid A.J."/>
            <person name="Blake D."/>
            <person name="Billington K."/>
            <person name="Browne H."/>
            <person name="Dunn M."/>
            <person name="Hung S."/>
            <person name="Kawahara F."/>
            <person name="Miranda-Saavedra D."/>
            <person name="Mourier T."/>
            <person name="Nagra H."/>
            <person name="Otto T.D."/>
            <person name="Rawlings N."/>
            <person name="Sanchez A."/>
            <person name="Sanders M."/>
            <person name="Subramaniam C."/>
            <person name="Tay Y."/>
            <person name="Dear P."/>
            <person name="Doerig C."/>
            <person name="Gruber A."/>
            <person name="Parkinson J."/>
            <person name="Shirley M."/>
            <person name="Wan K.L."/>
            <person name="Berriman M."/>
            <person name="Tomley F."/>
            <person name="Pain A."/>
        </authorList>
    </citation>
    <scope>NUCLEOTIDE SEQUENCE [LARGE SCALE GENOMIC DNA]</scope>
    <source>
        <strain evidence="10">Houghton</strain>
    </source>
</reference>
<evidence type="ECO:0000313" key="11">
    <source>
        <dbReference type="Proteomes" id="UP000030750"/>
    </source>
</evidence>
<dbReference type="PANTHER" id="PTHR11080">
    <property type="entry name" value="PYRAZINAMIDASE/NICOTINAMIDASE"/>
    <property type="match status" value="1"/>
</dbReference>
<dbReference type="InterPro" id="IPR000868">
    <property type="entry name" value="Isochorismatase-like_dom"/>
</dbReference>
<evidence type="ECO:0000256" key="6">
    <source>
        <dbReference type="ARBA" id="ARBA00039017"/>
    </source>
</evidence>
<proteinExistence type="inferred from homology"/>
<evidence type="ECO:0000256" key="7">
    <source>
        <dbReference type="ARBA" id="ARBA00043224"/>
    </source>
</evidence>
<dbReference type="Proteomes" id="UP000030750">
    <property type="component" value="Unassembled WGS sequence"/>
</dbReference>
<dbReference type="Pfam" id="PF00857">
    <property type="entry name" value="Isochorismatase"/>
    <property type="match status" value="1"/>
</dbReference>
<evidence type="ECO:0000256" key="8">
    <source>
        <dbReference type="SAM" id="MobiDB-lite"/>
    </source>
</evidence>
<dbReference type="PANTHER" id="PTHR11080:SF2">
    <property type="entry name" value="LD05707P"/>
    <property type="match status" value="1"/>
</dbReference>
<name>U6LDX0_9EIME</name>
<organism evidence="10 11">
    <name type="scientific">Eimeria brunetti</name>
    <dbReference type="NCBI Taxonomy" id="51314"/>
    <lineage>
        <taxon>Eukaryota</taxon>
        <taxon>Sar</taxon>
        <taxon>Alveolata</taxon>
        <taxon>Apicomplexa</taxon>
        <taxon>Conoidasida</taxon>
        <taxon>Coccidia</taxon>
        <taxon>Eucoccidiorida</taxon>
        <taxon>Eimeriorina</taxon>
        <taxon>Eimeriidae</taxon>
        <taxon>Eimeria</taxon>
    </lineage>
</organism>
<dbReference type="GO" id="GO:0019363">
    <property type="term" value="P:pyridine nucleotide biosynthetic process"/>
    <property type="evidence" value="ECO:0007669"/>
    <property type="project" value="UniProtKB-KW"/>
</dbReference>
<evidence type="ECO:0000256" key="5">
    <source>
        <dbReference type="ARBA" id="ARBA00037900"/>
    </source>
</evidence>
<keyword evidence="2" id="KW-0662">Pyridine nucleotide biosynthesis</keyword>
<evidence type="ECO:0000259" key="9">
    <source>
        <dbReference type="Pfam" id="PF00857"/>
    </source>
</evidence>
<keyword evidence="11" id="KW-1185">Reference proteome</keyword>
<dbReference type="SUPFAM" id="SSF52499">
    <property type="entry name" value="Isochorismatase-like hydrolases"/>
    <property type="match status" value="1"/>
</dbReference>
<feature type="domain" description="Isochorismatase-like" evidence="9">
    <location>
        <begin position="151"/>
        <end position="312"/>
    </location>
</feature>
<dbReference type="EMBL" id="HG710244">
    <property type="protein sequence ID" value="CDJ45955.1"/>
    <property type="molecule type" value="Genomic_DNA"/>
</dbReference>
<dbReference type="InterPro" id="IPR052347">
    <property type="entry name" value="Isochorismatase_Nicotinamidase"/>
</dbReference>
<gene>
    <name evidence="10" type="ORF">EBH_0010420</name>
</gene>
<sequence>MNGLKDESASKGLCCLLVTDAQHDFCEGALPAPGGLPVVQRIAETLRRLKPRSSRPVQKPSDPDSEACNSGSAKNADCCREITSDEIIERISSPSGAAEGSKQQTDPESWCDVVVYSLDWHPPDHVSFLSSHSAKCVHSVCVCGDASLSPAAQQAASAVVDEAVSSLGLEKNWTVVVPPSTCSEKAAPAVVCLWPPHCVQNTPGSKLHREIEVHRGDFAVFKGGNSSTECFSACGTANMPTGLVPLLKSMGVATIAVCGFCLDFCVSETAMGLRAAGFADVVVLTDLTAAIHRDKERETMDHLVSQGIRCLTLIEFTKERRALSTEPTVDA</sequence>
<evidence type="ECO:0000256" key="2">
    <source>
        <dbReference type="ARBA" id="ARBA00022642"/>
    </source>
</evidence>
<evidence type="ECO:0000256" key="3">
    <source>
        <dbReference type="ARBA" id="ARBA00022723"/>
    </source>
</evidence>
<evidence type="ECO:0000256" key="1">
    <source>
        <dbReference type="ARBA" id="ARBA00006336"/>
    </source>
</evidence>
<feature type="region of interest" description="Disordered" evidence="8">
    <location>
        <begin position="49"/>
        <end position="73"/>
    </location>
</feature>
<dbReference type="GO" id="GO:0008936">
    <property type="term" value="F:nicotinamidase activity"/>
    <property type="evidence" value="ECO:0007669"/>
    <property type="project" value="UniProtKB-EC"/>
</dbReference>
<evidence type="ECO:0000313" key="10">
    <source>
        <dbReference type="EMBL" id="CDJ45955.1"/>
    </source>
</evidence>
<dbReference type="Gene3D" id="3.40.50.850">
    <property type="entry name" value="Isochorismatase-like"/>
    <property type="match status" value="1"/>
</dbReference>
<comment type="pathway">
    <text evidence="5">Cofactor biosynthesis; nicotinate biosynthesis; nicotinate from nicotinamide: step 1/1.</text>
</comment>
<dbReference type="VEuPathDB" id="ToxoDB:EBH_0010420"/>